<evidence type="ECO:0000256" key="7">
    <source>
        <dbReference type="HAMAP-Rule" id="MF_01109"/>
    </source>
</evidence>
<feature type="domain" description="Aspartate/ornithine carbamoyltransferase Asp/Orn-binding" evidence="8">
    <location>
        <begin position="148"/>
        <end position="303"/>
    </location>
</feature>
<feature type="binding site" evidence="7">
    <location>
        <position position="101"/>
    </location>
    <ligand>
        <name>carbamoyl phosphate</name>
        <dbReference type="ChEBI" id="CHEBI:58228"/>
    </ligand>
</feature>
<dbReference type="PANTHER" id="PTHR45753:SF3">
    <property type="entry name" value="ORNITHINE TRANSCARBAMYLASE, MITOCHONDRIAL"/>
    <property type="match status" value="1"/>
</dbReference>
<dbReference type="InterPro" id="IPR002292">
    <property type="entry name" value="Orn/put_carbamltrans"/>
</dbReference>
<evidence type="ECO:0000259" key="8">
    <source>
        <dbReference type="Pfam" id="PF00185"/>
    </source>
</evidence>
<feature type="binding site" evidence="7">
    <location>
        <begin position="228"/>
        <end position="229"/>
    </location>
    <ligand>
        <name>L-ornithine</name>
        <dbReference type="ChEBI" id="CHEBI:46911"/>
    </ligand>
</feature>
<dbReference type="PROSITE" id="PS00097">
    <property type="entry name" value="CARBAMOYLTRANSFERASE"/>
    <property type="match status" value="1"/>
</dbReference>
<dbReference type="InterPro" id="IPR036901">
    <property type="entry name" value="Asp/Orn_carbamoylTrfase_sf"/>
</dbReference>
<dbReference type="NCBIfam" id="TIGR00658">
    <property type="entry name" value="orni_carb_tr"/>
    <property type="match status" value="1"/>
</dbReference>
<comment type="subcellular location">
    <subcellularLocation>
        <location evidence="7">Cytoplasm</location>
    </subcellularLocation>
</comment>
<dbReference type="EMBL" id="PYGE01000035">
    <property type="protein sequence ID" value="PSK91410.1"/>
    <property type="molecule type" value="Genomic_DNA"/>
</dbReference>
<keyword evidence="5 7" id="KW-0808">Transferase</keyword>
<dbReference type="Pfam" id="PF00185">
    <property type="entry name" value="OTCace"/>
    <property type="match status" value="1"/>
</dbReference>
<dbReference type="PANTHER" id="PTHR45753">
    <property type="entry name" value="ORNITHINE CARBAMOYLTRANSFERASE, MITOCHONDRIAL"/>
    <property type="match status" value="1"/>
</dbReference>
<comment type="caution">
    <text evidence="10">The sequence shown here is derived from an EMBL/GenBank/DDBJ whole genome shotgun (WGS) entry which is preliminary data.</text>
</comment>
<evidence type="ECO:0000256" key="3">
    <source>
        <dbReference type="ARBA" id="ARBA00013007"/>
    </source>
</evidence>
<keyword evidence="11" id="KW-1185">Reference proteome</keyword>
<dbReference type="HAMAP" id="MF_01109">
    <property type="entry name" value="OTCase"/>
    <property type="match status" value="1"/>
</dbReference>
<dbReference type="Pfam" id="PF02729">
    <property type="entry name" value="OTCace_N"/>
    <property type="match status" value="1"/>
</dbReference>
<keyword evidence="7" id="KW-0963">Cytoplasm</keyword>
<feature type="binding site" evidence="7">
    <location>
        <position position="292"/>
    </location>
    <ligand>
        <name>carbamoyl phosphate</name>
        <dbReference type="ChEBI" id="CHEBI:58228"/>
    </ligand>
</feature>
<dbReference type="EC" id="2.1.3.3" evidence="3 7"/>
<evidence type="ECO:0000256" key="4">
    <source>
        <dbReference type="ARBA" id="ARBA00016634"/>
    </source>
</evidence>
<evidence type="ECO:0000256" key="6">
    <source>
        <dbReference type="ARBA" id="ARBA00048772"/>
    </source>
</evidence>
<dbReference type="FunFam" id="3.40.50.1370:FF:000008">
    <property type="entry name" value="Ornithine carbamoyltransferase"/>
    <property type="match status" value="1"/>
</dbReference>
<dbReference type="Gene3D" id="3.40.50.1370">
    <property type="entry name" value="Aspartate/ornithine carbamoyltransferase"/>
    <property type="match status" value="2"/>
</dbReference>
<feature type="binding site" evidence="7">
    <location>
        <begin position="264"/>
        <end position="265"/>
    </location>
    <ligand>
        <name>carbamoyl phosphate</name>
        <dbReference type="ChEBI" id="CHEBI:58228"/>
    </ligand>
</feature>
<dbReference type="GO" id="GO:0016597">
    <property type="term" value="F:amino acid binding"/>
    <property type="evidence" value="ECO:0007669"/>
    <property type="project" value="InterPro"/>
</dbReference>
<dbReference type="GO" id="GO:0004585">
    <property type="term" value="F:ornithine carbamoyltransferase activity"/>
    <property type="evidence" value="ECO:0007669"/>
    <property type="project" value="UniProtKB-UniRule"/>
</dbReference>
<evidence type="ECO:0000313" key="10">
    <source>
        <dbReference type="EMBL" id="PSK91410.1"/>
    </source>
</evidence>
<evidence type="ECO:0000256" key="5">
    <source>
        <dbReference type="ARBA" id="ARBA00022679"/>
    </source>
</evidence>
<dbReference type="GO" id="GO:0019240">
    <property type="term" value="P:citrulline biosynthetic process"/>
    <property type="evidence" value="ECO:0007669"/>
    <property type="project" value="TreeGrafter"/>
</dbReference>
<dbReference type="RefSeq" id="WP_205740733.1">
    <property type="nucleotide sequence ID" value="NZ_ML142905.1"/>
</dbReference>
<evidence type="ECO:0000313" key="11">
    <source>
        <dbReference type="Proteomes" id="UP000243528"/>
    </source>
</evidence>
<evidence type="ECO:0000259" key="9">
    <source>
        <dbReference type="Pfam" id="PF02729"/>
    </source>
</evidence>
<dbReference type="AlphaFoldDB" id="A0A2P8D2F9"/>
<dbReference type="PRINTS" id="PR00102">
    <property type="entry name" value="OTCASE"/>
</dbReference>
<dbReference type="Proteomes" id="UP000243528">
    <property type="component" value="Unassembled WGS sequence"/>
</dbReference>
<dbReference type="InterPro" id="IPR024904">
    <property type="entry name" value="OTCase_ArgI"/>
</dbReference>
<feature type="binding site" evidence="7">
    <location>
        <position position="224"/>
    </location>
    <ligand>
        <name>L-ornithine</name>
        <dbReference type="ChEBI" id="CHEBI:46911"/>
    </ligand>
</feature>
<accession>A0A2P8D2F9</accession>
<dbReference type="NCBIfam" id="NF001986">
    <property type="entry name" value="PRK00779.1"/>
    <property type="match status" value="1"/>
</dbReference>
<dbReference type="SUPFAM" id="SSF53671">
    <property type="entry name" value="Aspartate/ornithine carbamoyltransferase"/>
    <property type="match status" value="1"/>
</dbReference>
<proteinExistence type="inferred from homology"/>
<evidence type="ECO:0000256" key="2">
    <source>
        <dbReference type="ARBA" id="ARBA00007805"/>
    </source>
</evidence>
<gene>
    <name evidence="10" type="ORF">CLV30_13512</name>
</gene>
<feature type="binding site" evidence="7">
    <location>
        <position position="160"/>
    </location>
    <ligand>
        <name>L-ornithine</name>
        <dbReference type="ChEBI" id="CHEBI:46911"/>
    </ligand>
</feature>
<dbReference type="InterPro" id="IPR006132">
    <property type="entry name" value="Asp/Orn_carbamoyltranf_P-bd"/>
</dbReference>
<comment type="catalytic activity">
    <reaction evidence="6 7">
        <text>carbamoyl phosphate + L-ornithine = L-citrulline + phosphate + H(+)</text>
        <dbReference type="Rhea" id="RHEA:19513"/>
        <dbReference type="ChEBI" id="CHEBI:15378"/>
        <dbReference type="ChEBI" id="CHEBI:43474"/>
        <dbReference type="ChEBI" id="CHEBI:46911"/>
        <dbReference type="ChEBI" id="CHEBI:57743"/>
        <dbReference type="ChEBI" id="CHEBI:58228"/>
        <dbReference type="EC" id="2.1.3.3"/>
    </reaction>
</comment>
<dbReference type="InterPro" id="IPR006131">
    <property type="entry name" value="Asp_carbamoyltransf_Asp/Orn-bd"/>
</dbReference>
<feature type="binding site" evidence="7">
    <location>
        <begin position="50"/>
        <end position="53"/>
    </location>
    <ligand>
        <name>carbamoyl phosphate</name>
        <dbReference type="ChEBI" id="CHEBI:58228"/>
    </ligand>
</feature>
<comment type="similarity">
    <text evidence="2 7">Belongs to the aspartate/ornithine carbamoyltransferase superfamily. OTCase family.</text>
</comment>
<feature type="binding site" evidence="7">
    <location>
        <position position="77"/>
    </location>
    <ligand>
        <name>carbamoyl phosphate</name>
        <dbReference type="ChEBI" id="CHEBI:58228"/>
    </ligand>
</feature>
<dbReference type="InterPro" id="IPR006130">
    <property type="entry name" value="Asp/Orn_carbamoylTrfase"/>
</dbReference>
<feature type="binding site" evidence="7">
    <location>
        <begin position="128"/>
        <end position="131"/>
    </location>
    <ligand>
        <name>carbamoyl phosphate</name>
        <dbReference type="ChEBI" id="CHEBI:58228"/>
    </ligand>
</feature>
<sequence>MVRHFLRDDDLSPAELATVLDLADEVKADRFARRPLDGPRSVAVIFDKHSTRTRVSFSVGIAELGGYPLVIDAQTSQLGRGEPIGDTARVLDRQCAAIVWRTFEQSRLESMAEMARVPVVNALTDTYHPCQVLADLQTVRERHGGLAGATLTYAGDGANNMAHSYLLGGALAGMHVRIASPDGYAPDDEILRRAGTIAASTGGSVAHVTDPADGFAGADVLATDTWVSMGQEAEQESREAPFVPFALTKAALDAAAPDAVVLHCLPAYRGKEIAADVIDGPASAVWDEAENRLHAQKALLTWLLEQDATTGPVPGAPADPRGGPYG</sequence>
<name>A0A2P8D2F9_9ACTN</name>
<reference evidence="10 11" key="1">
    <citation type="submission" date="2018-03" db="EMBL/GenBank/DDBJ databases">
        <title>Genomic Encyclopedia of Archaeal and Bacterial Type Strains, Phase II (KMG-II): from individual species to whole genera.</title>
        <authorList>
            <person name="Goeker M."/>
        </authorList>
    </citation>
    <scope>NUCLEOTIDE SEQUENCE [LARGE SCALE GENOMIC DNA]</scope>
    <source>
        <strain evidence="10 11">DSM 45211</strain>
    </source>
</reference>
<comment type="pathway">
    <text evidence="1">Amino-acid biosynthesis; L-arginine biosynthesis; L-arginine from L-ornithine and carbamoyl phosphate: step 1/3.</text>
</comment>
<protein>
    <recommendedName>
        <fullName evidence="4 7">Ornithine carbamoyltransferase</fullName>
        <shortName evidence="7">OTCase</shortName>
        <ecNumber evidence="3 7">2.1.3.3</ecNumber>
    </recommendedName>
</protein>
<feature type="domain" description="Aspartate/ornithine carbamoyltransferase carbamoyl-P binding" evidence="9">
    <location>
        <begin position="3"/>
        <end position="141"/>
    </location>
</feature>
<dbReference type="GO" id="GO:0005737">
    <property type="term" value="C:cytoplasm"/>
    <property type="evidence" value="ECO:0007669"/>
    <property type="project" value="UniProtKB-SubCell"/>
</dbReference>
<dbReference type="PRINTS" id="PR00100">
    <property type="entry name" value="AOTCASE"/>
</dbReference>
<dbReference type="GO" id="GO:0042450">
    <property type="term" value="P:L-arginine biosynthetic process via ornithine"/>
    <property type="evidence" value="ECO:0007669"/>
    <property type="project" value="UniProtKB-UniRule"/>
</dbReference>
<organism evidence="10 11">
    <name type="scientific">Haloactinopolyspora alba</name>
    <dbReference type="NCBI Taxonomy" id="648780"/>
    <lineage>
        <taxon>Bacteria</taxon>
        <taxon>Bacillati</taxon>
        <taxon>Actinomycetota</taxon>
        <taxon>Actinomycetes</taxon>
        <taxon>Jiangellales</taxon>
        <taxon>Jiangellaceae</taxon>
        <taxon>Haloactinopolyspora</taxon>
    </lineage>
</organism>
<evidence type="ECO:0000256" key="1">
    <source>
        <dbReference type="ARBA" id="ARBA00004975"/>
    </source>
</evidence>